<evidence type="ECO:0000256" key="6">
    <source>
        <dbReference type="ARBA" id="ARBA00022741"/>
    </source>
</evidence>
<dbReference type="InterPro" id="IPR018078">
    <property type="entry name" value="DNA-binding_RecF_CS"/>
</dbReference>
<evidence type="ECO:0000259" key="9">
    <source>
        <dbReference type="Pfam" id="PF02463"/>
    </source>
</evidence>
<dbReference type="NCBIfam" id="TIGR00611">
    <property type="entry name" value="recf"/>
    <property type="match status" value="1"/>
</dbReference>
<keyword evidence="4" id="KW-0963">Cytoplasm</keyword>
<keyword evidence="6" id="KW-0547">Nucleotide-binding</keyword>
<dbReference type="InterPro" id="IPR003395">
    <property type="entry name" value="RecF/RecN/SMC_N"/>
</dbReference>
<dbReference type="GO" id="GO:0000731">
    <property type="term" value="P:DNA synthesis involved in DNA repair"/>
    <property type="evidence" value="ECO:0007669"/>
    <property type="project" value="TreeGrafter"/>
</dbReference>
<comment type="similarity">
    <text evidence="2">Belongs to the RecF family.</text>
</comment>
<comment type="caution">
    <text evidence="10">The sequence shown here is derived from an EMBL/GenBank/DDBJ whole genome shotgun (WGS) entry which is preliminary data.</text>
</comment>
<dbReference type="PANTHER" id="PTHR32182:SF0">
    <property type="entry name" value="DNA REPLICATION AND REPAIR PROTEIN RECF"/>
    <property type="match status" value="1"/>
</dbReference>
<dbReference type="InterPro" id="IPR042174">
    <property type="entry name" value="RecF_2"/>
</dbReference>
<reference evidence="10" key="1">
    <citation type="submission" date="2019-08" db="EMBL/GenBank/DDBJ databases">
        <authorList>
            <person name="Kucharzyk K."/>
            <person name="Murdoch R.W."/>
            <person name="Higgins S."/>
            <person name="Loffler F."/>
        </authorList>
    </citation>
    <scope>NUCLEOTIDE SEQUENCE</scope>
</reference>
<dbReference type="Gene3D" id="3.40.50.300">
    <property type="entry name" value="P-loop containing nucleotide triphosphate hydrolases"/>
    <property type="match status" value="1"/>
</dbReference>
<evidence type="ECO:0000256" key="3">
    <source>
        <dbReference type="ARBA" id="ARBA00020170"/>
    </source>
</evidence>
<protein>
    <recommendedName>
        <fullName evidence="3">DNA replication and repair protein RecF</fullName>
    </recommendedName>
</protein>
<comment type="subcellular location">
    <subcellularLocation>
        <location evidence="1">Cytoplasm</location>
    </subcellularLocation>
</comment>
<keyword evidence="7" id="KW-0067">ATP-binding</keyword>
<evidence type="ECO:0000256" key="5">
    <source>
        <dbReference type="ARBA" id="ARBA00022705"/>
    </source>
</evidence>
<dbReference type="InterPro" id="IPR001238">
    <property type="entry name" value="DNA-binding_RecF"/>
</dbReference>
<keyword evidence="5" id="KW-0235">DNA replication</keyword>
<dbReference type="GO" id="GO:0006302">
    <property type="term" value="P:double-strand break repair"/>
    <property type="evidence" value="ECO:0007669"/>
    <property type="project" value="TreeGrafter"/>
</dbReference>
<evidence type="ECO:0000256" key="1">
    <source>
        <dbReference type="ARBA" id="ARBA00004496"/>
    </source>
</evidence>
<dbReference type="PROSITE" id="PS00617">
    <property type="entry name" value="RECF_1"/>
    <property type="match status" value="1"/>
</dbReference>
<dbReference type="Gene3D" id="1.20.1050.90">
    <property type="entry name" value="RecF/RecN/SMC, N-terminal domain"/>
    <property type="match status" value="1"/>
</dbReference>
<dbReference type="AlphaFoldDB" id="A0A644W7R4"/>
<dbReference type="GO" id="GO:0006260">
    <property type="term" value="P:DNA replication"/>
    <property type="evidence" value="ECO:0007669"/>
    <property type="project" value="UniProtKB-KW"/>
</dbReference>
<dbReference type="PANTHER" id="PTHR32182">
    <property type="entry name" value="DNA REPLICATION AND REPAIR PROTEIN RECF"/>
    <property type="match status" value="1"/>
</dbReference>
<dbReference type="InterPro" id="IPR027417">
    <property type="entry name" value="P-loop_NTPase"/>
</dbReference>
<evidence type="ECO:0000256" key="8">
    <source>
        <dbReference type="ARBA" id="ARBA00023125"/>
    </source>
</evidence>
<dbReference type="GO" id="GO:0005737">
    <property type="term" value="C:cytoplasm"/>
    <property type="evidence" value="ECO:0007669"/>
    <property type="project" value="UniProtKB-SubCell"/>
</dbReference>
<accession>A0A644W7R4</accession>
<dbReference type="EMBL" id="VSSQ01000677">
    <property type="protein sequence ID" value="MPL99618.1"/>
    <property type="molecule type" value="Genomic_DNA"/>
</dbReference>
<dbReference type="HAMAP" id="MF_00365">
    <property type="entry name" value="RecF"/>
    <property type="match status" value="1"/>
</dbReference>
<name>A0A644W7R4_9ZZZZ</name>
<dbReference type="PROSITE" id="PS00618">
    <property type="entry name" value="RECF_2"/>
    <property type="match status" value="1"/>
</dbReference>
<evidence type="ECO:0000256" key="7">
    <source>
        <dbReference type="ARBA" id="ARBA00022840"/>
    </source>
</evidence>
<dbReference type="SUPFAM" id="SSF52540">
    <property type="entry name" value="P-loop containing nucleoside triphosphate hydrolases"/>
    <property type="match status" value="1"/>
</dbReference>
<dbReference type="Pfam" id="PF02463">
    <property type="entry name" value="SMC_N"/>
    <property type="match status" value="1"/>
</dbReference>
<feature type="domain" description="RecF/RecN/SMC N-terminal" evidence="9">
    <location>
        <begin position="2"/>
        <end position="342"/>
    </location>
</feature>
<evidence type="ECO:0000256" key="2">
    <source>
        <dbReference type="ARBA" id="ARBA00008016"/>
    </source>
</evidence>
<gene>
    <name evidence="10" type="primary">recF_17</name>
    <name evidence="10" type="ORF">SDC9_45836</name>
</gene>
<dbReference type="GO" id="GO:0003697">
    <property type="term" value="F:single-stranded DNA binding"/>
    <property type="evidence" value="ECO:0007669"/>
    <property type="project" value="InterPro"/>
</dbReference>
<organism evidence="10">
    <name type="scientific">bioreactor metagenome</name>
    <dbReference type="NCBI Taxonomy" id="1076179"/>
    <lineage>
        <taxon>unclassified sequences</taxon>
        <taxon>metagenomes</taxon>
        <taxon>ecological metagenomes</taxon>
    </lineage>
</organism>
<proteinExistence type="inferred from homology"/>
<keyword evidence="8" id="KW-0238">DNA-binding</keyword>
<evidence type="ECO:0000256" key="4">
    <source>
        <dbReference type="ARBA" id="ARBA00022490"/>
    </source>
</evidence>
<dbReference type="GO" id="GO:0005524">
    <property type="term" value="F:ATP binding"/>
    <property type="evidence" value="ECO:0007669"/>
    <property type="project" value="UniProtKB-KW"/>
</dbReference>
<sequence>MYLKKISLSNFKNFGEATVNFSQKLNCITGMNGAGKTNLLDSIYYLSMTKSYLSSQDQTAISFEEDVAFISGEYKNDDSSTDQISLSLNRSGDKQMKRNGKLYKRLSDHIGIIPIVMVSPYDTCLINESGDERRKFLNAVISQLDREYLRRVQNYNNLLAQRNKLLKTDFRNRLLLDTISEKMQENAVYIYNCRCEFVKDFVPFVTKFYKDISGGREKVSVDYKSDLERGSLIELLNESFERESRLGYTTVGVHRDELLFGMDGEQIRKVGSQGQQKSFLISLKLAQYSLFKENTKHNPLLLLDDVFDKLDIKRVEFLLNLVSSSTFGQIFITDSNKVRIENILSEIGNESKTVEIEGGVIL</sequence>
<evidence type="ECO:0000313" key="10">
    <source>
        <dbReference type="EMBL" id="MPL99618.1"/>
    </source>
</evidence>